<dbReference type="GO" id="GO:0016989">
    <property type="term" value="F:sigma factor antagonist activity"/>
    <property type="evidence" value="ECO:0007669"/>
    <property type="project" value="TreeGrafter"/>
</dbReference>
<dbReference type="Pfam" id="PF16344">
    <property type="entry name" value="FecR_C"/>
    <property type="match status" value="1"/>
</dbReference>
<dbReference type="InterPro" id="IPR012373">
    <property type="entry name" value="Ferrdict_sens_TM"/>
</dbReference>
<evidence type="ECO:0000259" key="2">
    <source>
        <dbReference type="Pfam" id="PF04773"/>
    </source>
</evidence>
<gene>
    <name evidence="4" type="ORF">IZT61_16765</name>
</gene>
<feature type="domain" description="FecR protein" evidence="2">
    <location>
        <begin position="179"/>
        <end position="278"/>
    </location>
</feature>
<evidence type="ECO:0000313" key="5">
    <source>
        <dbReference type="Proteomes" id="UP000594759"/>
    </source>
</evidence>
<dbReference type="PANTHER" id="PTHR30273:SF2">
    <property type="entry name" value="PROTEIN FECR"/>
    <property type="match status" value="1"/>
</dbReference>
<keyword evidence="1" id="KW-0472">Membrane</keyword>
<dbReference type="InterPro" id="IPR006860">
    <property type="entry name" value="FecR"/>
</dbReference>
<name>A0A7U3Q6H8_9SPHI</name>
<dbReference type="PANTHER" id="PTHR30273">
    <property type="entry name" value="PERIPLASMIC SIGNAL SENSOR AND SIGMA FACTOR ACTIVATOR FECR-RELATED"/>
    <property type="match status" value="1"/>
</dbReference>
<keyword evidence="5" id="KW-1185">Reference proteome</keyword>
<dbReference type="RefSeq" id="WP_196098184.1">
    <property type="nucleotide sequence ID" value="NZ_CP064939.1"/>
</dbReference>
<accession>A0A7U3Q6H8</accession>
<dbReference type="InterPro" id="IPR032508">
    <property type="entry name" value="FecR_C"/>
</dbReference>
<dbReference type="EMBL" id="CP064939">
    <property type="protein sequence ID" value="QPH38707.1"/>
    <property type="molecule type" value="Genomic_DNA"/>
</dbReference>
<proteinExistence type="predicted"/>
<feature type="domain" description="Protein FecR C-terminal" evidence="3">
    <location>
        <begin position="322"/>
        <end position="388"/>
    </location>
</feature>
<sequence length="402" mass="45740">MTMDDRSKYLFQRYLDNICSPKEWEELMGILENDEVLGNLFDETWNKNHGQINLQSSSPREHIRQAILERPKSRKPKKLLYYGLAAASLFGLFVLFQLISSNFRSFNSPVQKPLIQIADVDPGYSRAMLITGSGKKINLESLKINESMDLAGLKLHKLAEGWIKLETAADLYNQSLQNVIQTPKGGEFRITLSDGSEVMLNASTKFTFPARFSPQERSVSILGEGFFDVKNKDRAGKPQAPFVVHTLNHDVRVLGTAFNIQSYPGQSKDFTTLIRGVVKIGINNKEGKVLHPGEQAMVSTLGDIRVNKVDLEEVTAWKEGLFLFNDKPLEVLMEEISRWYDVDLLYVGKRKALELFGVYSRKKSLKSLLSNLEQTGKIKFEMLSNQNIKNKERRVTVRIKYL</sequence>
<dbReference type="KEGG" id="pex:IZT61_16765"/>
<dbReference type="Proteomes" id="UP000594759">
    <property type="component" value="Chromosome"/>
</dbReference>
<reference evidence="4 5" key="1">
    <citation type="submission" date="2020-11" db="EMBL/GenBank/DDBJ databases">
        <title>Pedobacter endophytica, an endophytic bacteria isolated form Carex pumila.</title>
        <authorList>
            <person name="Peng Y."/>
            <person name="Jiang L."/>
            <person name="Lee J."/>
        </authorList>
    </citation>
    <scope>NUCLEOTIDE SEQUENCE [LARGE SCALE GENOMIC DNA]</scope>
    <source>
        <strain evidence="4 5">JBR3-12</strain>
    </source>
</reference>
<evidence type="ECO:0000313" key="4">
    <source>
        <dbReference type="EMBL" id="QPH38707.1"/>
    </source>
</evidence>
<dbReference type="AlphaFoldDB" id="A0A7U3Q6H8"/>
<dbReference type="Gene3D" id="3.55.50.30">
    <property type="match status" value="1"/>
</dbReference>
<dbReference type="Pfam" id="PF04773">
    <property type="entry name" value="FecR"/>
    <property type="match status" value="1"/>
</dbReference>
<dbReference type="Gene3D" id="2.60.120.1440">
    <property type="match status" value="1"/>
</dbReference>
<evidence type="ECO:0000256" key="1">
    <source>
        <dbReference type="SAM" id="Phobius"/>
    </source>
</evidence>
<keyword evidence="1" id="KW-0812">Transmembrane</keyword>
<protein>
    <submittedName>
        <fullName evidence="4">FecR domain-containing protein</fullName>
    </submittedName>
</protein>
<keyword evidence="1" id="KW-1133">Transmembrane helix</keyword>
<feature type="transmembrane region" description="Helical" evidence="1">
    <location>
        <begin position="79"/>
        <end position="99"/>
    </location>
</feature>
<evidence type="ECO:0000259" key="3">
    <source>
        <dbReference type="Pfam" id="PF16344"/>
    </source>
</evidence>
<organism evidence="4 5">
    <name type="scientific">Pedobacter endophyticus</name>
    <dbReference type="NCBI Taxonomy" id="2789740"/>
    <lineage>
        <taxon>Bacteria</taxon>
        <taxon>Pseudomonadati</taxon>
        <taxon>Bacteroidota</taxon>
        <taxon>Sphingobacteriia</taxon>
        <taxon>Sphingobacteriales</taxon>
        <taxon>Sphingobacteriaceae</taxon>
        <taxon>Pedobacter</taxon>
    </lineage>
</organism>